<dbReference type="EMBL" id="BTSX01000004">
    <property type="protein sequence ID" value="GMS97796.1"/>
    <property type="molecule type" value="Genomic_DNA"/>
</dbReference>
<gene>
    <name evidence="2" type="ORF">PENTCL1PPCAC_19971</name>
</gene>
<evidence type="ECO:0000313" key="3">
    <source>
        <dbReference type="Proteomes" id="UP001432027"/>
    </source>
</evidence>
<comment type="caution">
    <text evidence="2">The sequence shown here is derived from an EMBL/GenBank/DDBJ whole genome shotgun (WGS) entry which is preliminary data.</text>
</comment>
<dbReference type="AlphaFoldDB" id="A0AAV5TU64"/>
<feature type="region of interest" description="Disordered" evidence="1">
    <location>
        <begin position="1"/>
        <end position="31"/>
    </location>
</feature>
<proteinExistence type="predicted"/>
<evidence type="ECO:0000313" key="2">
    <source>
        <dbReference type="EMBL" id="GMS97796.1"/>
    </source>
</evidence>
<dbReference type="Proteomes" id="UP001432027">
    <property type="component" value="Unassembled WGS sequence"/>
</dbReference>
<feature type="compositionally biased region" description="Polar residues" evidence="1">
    <location>
        <begin position="1"/>
        <end position="11"/>
    </location>
</feature>
<protein>
    <submittedName>
        <fullName evidence="2">Uncharacterized protein</fullName>
    </submittedName>
</protein>
<reference evidence="2" key="1">
    <citation type="submission" date="2023-10" db="EMBL/GenBank/DDBJ databases">
        <title>Genome assembly of Pristionchus species.</title>
        <authorList>
            <person name="Yoshida K."/>
            <person name="Sommer R.J."/>
        </authorList>
    </citation>
    <scope>NUCLEOTIDE SEQUENCE</scope>
    <source>
        <strain evidence="2">RS0144</strain>
    </source>
</reference>
<name>A0AAV5TU64_9BILA</name>
<feature type="non-terminal residue" evidence="2">
    <location>
        <position position="206"/>
    </location>
</feature>
<organism evidence="2 3">
    <name type="scientific">Pristionchus entomophagus</name>
    <dbReference type="NCBI Taxonomy" id="358040"/>
    <lineage>
        <taxon>Eukaryota</taxon>
        <taxon>Metazoa</taxon>
        <taxon>Ecdysozoa</taxon>
        <taxon>Nematoda</taxon>
        <taxon>Chromadorea</taxon>
        <taxon>Rhabditida</taxon>
        <taxon>Rhabditina</taxon>
        <taxon>Diplogasteromorpha</taxon>
        <taxon>Diplogasteroidea</taxon>
        <taxon>Neodiplogasteridae</taxon>
        <taxon>Pristionchus</taxon>
    </lineage>
</organism>
<feature type="region of interest" description="Disordered" evidence="1">
    <location>
        <begin position="52"/>
        <end position="73"/>
    </location>
</feature>
<sequence>MAYGSSDSSQRVFMPGSPKGAACEAAEESTTPGALPLGPLLLAPSALGSSSCSGGGAVGSSIEPIQRDATRPTPSIMARMTAPSTADPAMTFGPDRMASRAPVAPPETIELMGSSFFLMATRQQSMVENMPPQAANWEAVRGARTRTSRRAPSILCPWAALLNPPTPWKMPPPTRPIENADPMSSPMRNGQGSLVYSSIATCGEVV</sequence>
<accession>A0AAV5TU64</accession>
<evidence type="ECO:0000256" key="1">
    <source>
        <dbReference type="SAM" id="MobiDB-lite"/>
    </source>
</evidence>
<keyword evidence="3" id="KW-1185">Reference proteome</keyword>